<feature type="transmembrane region" description="Helical" evidence="4">
    <location>
        <begin position="223"/>
        <end position="240"/>
    </location>
</feature>
<keyword evidence="1 4" id="KW-0812">Transmembrane</keyword>
<dbReference type="EMBL" id="JBBUTI010000010">
    <property type="protein sequence ID" value="MEK8047604.1"/>
    <property type="molecule type" value="Genomic_DNA"/>
</dbReference>
<evidence type="ECO:0000256" key="4">
    <source>
        <dbReference type="SAM" id="Phobius"/>
    </source>
</evidence>
<protein>
    <submittedName>
        <fullName evidence="6">MFS transporter</fullName>
    </submittedName>
</protein>
<name>A0ABU9C6T6_9BURK</name>
<feature type="transmembrane region" description="Helical" evidence="4">
    <location>
        <begin position="316"/>
        <end position="337"/>
    </location>
</feature>
<feature type="domain" description="Major facilitator superfamily (MFS) profile" evidence="5">
    <location>
        <begin position="226"/>
        <end position="408"/>
    </location>
</feature>
<reference evidence="6 7" key="1">
    <citation type="submission" date="2024-04" db="EMBL/GenBank/DDBJ databases">
        <title>Novel species of the genus Ideonella isolated from streams.</title>
        <authorList>
            <person name="Lu H."/>
        </authorList>
    </citation>
    <scope>NUCLEOTIDE SEQUENCE [LARGE SCALE GENOMIC DNA]</scope>
    <source>
        <strain evidence="6 7">LYT19W</strain>
    </source>
</reference>
<dbReference type="PANTHER" id="PTHR23521">
    <property type="entry name" value="TRANSPORTER MFS SUPERFAMILY"/>
    <property type="match status" value="1"/>
</dbReference>
<comment type="caution">
    <text evidence="6">The sequence shown here is derived from an EMBL/GenBank/DDBJ whole genome shotgun (WGS) entry which is preliminary data.</text>
</comment>
<dbReference type="PANTHER" id="PTHR23521:SF3">
    <property type="entry name" value="MFS TRANSPORTER"/>
    <property type="match status" value="1"/>
</dbReference>
<feature type="transmembrane region" description="Helical" evidence="4">
    <location>
        <begin position="149"/>
        <end position="171"/>
    </location>
</feature>
<dbReference type="InterPro" id="IPR011701">
    <property type="entry name" value="MFS"/>
</dbReference>
<organism evidence="6 7">
    <name type="scientific">Ideonella margarita</name>
    <dbReference type="NCBI Taxonomy" id="2984191"/>
    <lineage>
        <taxon>Bacteria</taxon>
        <taxon>Pseudomonadati</taxon>
        <taxon>Pseudomonadota</taxon>
        <taxon>Betaproteobacteria</taxon>
        <taxon>Burkholderiales</taxon>
        <taxon>Sphaerotilaceae</taxon>
        <taxon>Ideonella</taxon>
    </lineage>
</organism>
<dbReference type="InterPro" id="IPR020846">
    <property type="entry name" value="MFS_dom"/>
</dbReference>
<feature type="transmembrane region" description="Helical" evidence="4">
    <location>
        <begin position="349"/>
        <end position="374"/>
    </location>
</feature>
<dbReference type="Pfam" id="PF07690">
    <property type="entry name" value="MFS_1"/>
    <property type="match status" value="1"/>
</dbReference>
<dbReference type="PROSITE" id="PS50850">
    <property type="entry name" value="MFS"/>
    <property type="match status" value="1"/>
</dbReference>
<dbReference type="InterPro" id="IPR036259">
    <property type="entry name" value="MFS_trans_sf"/>
</dbReference>
<evidence type="ECO:0000256" key="3">
    <source>
        <dbReference type="ARBA" id="ARBA00023136"/>
    </source>
</evidence>
<feature type="transmembrane region" description="Helical" evidence="4">
    <location>
        <begin position="91"/>
        <end position="109"/>
    </location>
</feature>
<dbReference type="Gene3D" id="1.20.1250.20">
    <property type="entry name" value="MFS general substrate transporter like domains"/>
    <property type="match status" value="2"/>
</dbReference>
<evidence type="ECO:0000313" key="6">
    <source>
        <dbReference type="EMBL" id="MEK8047604.1"/>
    </source>
</evidence>
<feature type="transmembrane region" description="Helical" evidence="4">
    <location>
        <begin position="26"/>
        <end position="47"/>
    </location>
</feature>
<sequence>MSLHNAPVPTQEEPSHSPNTAWRRGLVAIFAATFFELTGLFLFNPLLLFTLKGAGWSDAAVGLVAASSWLGLALATPFTAGWVARLGLRGALIASGIVPFFALLLMALTPWPLGWAALSMAAGAAGALRWIVAEATVAELAPDHRRGRIVGLFETMVGVTFIAGPALLAWLGTDGTAANTARWLAVGLSGTGLLLSLAVPHLSSHHPTDGTAPRLGLRGIADAMRAQPVLMVAGAVGGFFEAGTSGVLPLYGLSVGFAAAAAALLVSASGLGSALAMVPIGELSDRWSHRKVFLACASLNLLATLALPLVPLWSPAAALIAFVWGGAGGALYTLAMIDIGHRQQGVQLVTTTAVLVLSYTVGGMCAPVLGGLALTWAPGWGLPLLMSTTAAAGLLTLHHHLRRAASLH</sequence>
<feature type="transmembrane region" description="Helical" evidence="4">
    <location>
        <begin position="115"/>
        <end position="137"/>
    </location>
</feature>
<feature type="transmembrane region" description="Helical" evidence="4">
    <location>
        <begin position="59"/>
        <end position="84"/>
    </location>
</feature>
<dbReference type="RefSeq" id="WP_341399912.1">
    <property type="nucleotide sequence ID" value="NZ_JBBUTI010000010.1"/>
</dbReference>
<feature type="transmembrane region" description="Helical" evidence="4">
    <location>
        <begin position="183"/>
        <end position="202"/>
    </location>
</feature>
<feature type="transmembrane region" description="Helical" evidence="4">
    <location>
        <begin position="252"/>
        <end position="280"/>
    </location>
</feature>
<keyword evidence="2 4" id="KW-1133">Transmembrane helix</keyword>
<evidence type="ECO:0000259" key="5">
    <source>
        <dbReference type="PROSITE" id="PS50850"/>
    </source>
</evidence>
<gene>
    <name evidence="6" type="ORF">AACH00_14680</name>
</gene>
<keyword evidence="3 4" id="KW-0472">Membrane</keyword>
<evidence type="ECO:0000313" key="7">
    <source>
        <dbReference type="Proteomes" id="UP001379945"/>
    </source>
</evidence>
<feature type="transmembrane region" description="Helical" evidence="4">
    <location>
        <begin position="380"/>
        <end position="397"/>
    </location>
</feature>
<proteinExistence type="predicted"/>
<accession>A0ABU9C6T6</accession>
<dbReference type="Proteomes" id="UP001379945">
    <property type="component" value="Unassembled WGS sequence"/>
</dbReference>
<dbReference type="SUPFAM" id="SSF103473">
    <property type="entry name" value="MFS general substrate transporter"/>
    <property type="match status" value="1"/>
</dbReference>
<feature type="transmembrane region" description="Helical" evidence="4">
    <location>
        <begin position="292"/>
        <end position="310"/>
    </location>
</feature>
<keyword evidence="7" id="KW-1185">Reference proteome</keyword>
<evidence type="ECO:0000256" key="1">
    <source>
        <dbReference type="ARBA" id="ARBA00022692"/>
    </source>
</evidence>
<evidence type="ECO:0000256" key="2">
    <source>
        <dbReference type="ARBA" id="ARBA00022989"/>
    </source>
</evidence>